<evidence type="ECO:0000313" key="2">
    <source>
        <dbReference type="Proteomes" id="UP000012089"/>
    </source>
</evidence>
<evidence type="ECO:0008006" key="3">
    <source>
        <dbReference type="Google" id="ProtNLM"/>
    </source>
</evidence>
<proteinExistence type="predicted"/>
<gene>
    <name evidence="1" type="ORF">LEP1GSC158_0597</name>
</gene>
<dbReference type="Proteomes" id="UP000012089">
    <property type="component" value="Unassembled WGS sequence"/>
</dbReference>
<organism evidence="1 2">
    <name type="scientific">Leptospira interrogans serovar Zanoni str. LT2156</name>
    <dbReference type="NCBI Taxonomy" id="1001601"/>
    <lineage>
        <taxon>Bacteria</taxon>
        <taxon>Pseudomonadati</taxon>
        <taxon>Spirochaetota</taxon>
        <taxon>Spirochaetia</taxon>
        <taxon>Leptospirales</taxon>
        <taxon>Leptospiraceae</taxon>
        <taxon>Leptospira</taxon>
    </lineage>
</organism>
<dbReference type="Gene3D" id="6.10.250.2040">
    <property type="match status" value="1"/>
</dbReference>
<name>M6HAI7_LEPIR</name>
<evidence type="ECO:0000313" key="1">
    <source>
        <dbReference type="EMBL" id="EMM94328.1"/>
    </source>
</evidence>
<dbReference type="AlphaFoldDB" id="M6HAI7"/>
<comment type="caution">
    <text evidence="1">The sequence shown here is derived from an EMBL/GenBank/DDBJ whole genome shotgun (WGS) entry which is preliminary data.</text>
</comment>
<protein>
    <recommendedName>
        <fullName evidence="3">Trimeric autotransporter adhesin YadA-like stalk domain-containing protein</fullName>
    </recommendedName>
</protein>
<accession>M6HAI7</accession>
<sequence>MALPPIPIGLQCIDWRYDEQEGKFIPQEITSEVHSVIEIPEYGGKRGFKLFERPLDDGSIQVYKGNSNADKILENRQSRVTSVATGSQYFLAPRVGIVLVPIDTPIGSQYIVSYFGVGSVKNVQNDLYIEQLALAEKLSRDGSLPMLGNLNANLNKIINLAAGTNPNDSVRLSQLTTVINNLAAEVTARTNADNSINGQLGPLVNLIKWVEATVSVRDFTTGPQGGPSGTLGMEAYAPRRGTLFWRNSRANISGCGSYGSGSTPFQIIDTGSQFEFRWTSSSNALMEWMLLKW</sequence>
<reference evidence="1 2" key="1">
    <citation type="submission" date="2013-01" db="EMBL/GenBank/DDBJ databases">
        <authorList>
            <person name="Harkins D.M."/>
            <person name="Durkin A.S."/>
            <person name="Brinkac L.M."/>
            <person name="Haft D.H."/>
            <person name="Selengut J.D."/>
            <person name="Sanka R."/>
            <person name="DePew J."/>
            <person name="Purushe J."/>
            <person name="Tulsiani S.M."/>
            <person name="Graham G.C."/>
            <person name="Burns M.-A."/>
            <person name="Dohnt M.F."/>
            <person name="Smythe L.D."/>
            <person name="McKay D.B."/>
            <person name="Craig S.B."/>
            <person name="Vinetz J.M."/>
            <person name="Sutton G.G."/>
            <person name="Nierman W.C."/>
            <person name="Fouts D.E."/>
        </authorList>
    </citation>
    <scope>NUCLEOTIDE SEQUENCE [LARGE SCALE GENOMIC DNA]</scope>
    <source>
        <strain evidence="1 2">LT2156</strain>
    </source>
</reference>
<dbReference type="EMBL" id="AFMF02000036">
    <property type="protein sequence ID" value="EMM94328.1"/>
    <property type="molecule type" value="Genomic_DNA"/>
</dbReference>